<proteinExistence type="predicted"/>
<dbReference type="GO" id="GO:0004497">
    <property type="term" value="F:monooxygenase activity"/>
    <property type="evidence" value="ECO:0007669"/>
    <property type="project" value="InterPro"/>
</dbReference>
<dbReference type="InterPro" id="IPR050951">
    <property type="entry name" value="Retrovirus_Pol_polyprotein"/>
</dbReference>
<dbReference type="InterPro" id="IPR012337">
    <property type="entry name" value="RNaseH-like_sf"/>
</dbReference>
<evidence type="ECO:0000256" key="8">
    <source>
        <dbReference type="ARBA" id="ARBA00022801"/>
    </source>
</evidence>
<evidence type="ECO:0000256" key="11">
    <source>
        <dbReference type="ARBA" id="ARBA00022918"/>
    </source>
</evidence>
<keyword evidence="8" id="KW-0378">Hydrolase</keyword>
<dbReference type="GO" id="GO:0006508">
    <property type="term" value="P:proteolysis"/>
    <property type="evidence" value="ECO:0007669"/>
    <property type="project" value="UniProtKB-KW"/>
</dbReference>
<feature type="compositionally biased region" description="Low complexity" evidence="15">
    <location>
        <begin position="448"/>
        <end position="459"/>
    </location>
</feature>
<keyword evidence="3" id="KW-0548">Nucleotidyltransferase</keyword>
<dbReference type="GO" id="GO:0005506">
    <property type="term" value="F:iron ion binding"/>
    <property type="evidence" value="ECO:0007669"/>
    <property type="project" value="InterPro"/>
</dbReference>
<dbReference type="SUPFAM" id="SSF54160">
    <property type="entry name" value="Chromo domain-like"/>
    <property type="match status" value="1"/>
</dbReference>
<feature type="compositionally biased region" description="Gly residues" evidence="15">
    <location>
        <begin position="312"/>
        <end position="328"/>
    </location>
</feature>
<evidence type="ECO:0000259" key="17">
    <source>
        <dbReference type="PROSITE" id="PS50994"/>
    </source>
</evidence>
<reference evidence="18 19" key="1">
    <citation type="submission" date="2024-02" db="EMBL/GenBank/DDBJ databases">
        <title>High-quality chromosome-scale genome assembly of Pensacola bahiagrass (Paspalum notatum Flugge var. saurae).</title>
        <authorList>
            <person name="Vega J.M."/>
            <person name="Podio M."/>
            <person name="Orjuela J."/>
            <person name="Siena L.A."/>
            <person name="Pessino S.C."/>
            <person name="Combes M.C."/>
            <person name="Mariac C."/>
            <person name="Albertini E."/>
            <person name="Pupilli F."/>
            <person name="Ortiz J.P.A."/>
            <person name="Leblanc O."/>
        </authorList>
    </citation>
    <scope>NUCLEOTIDE SEQUENCE [LARGE SCALE GENOMIC DNA]</scope>
    <source>
        <strain evidence="18">R1</strain>
        <tissue evidence="18">Leaf</tissue>
    </source>
</reference>
<accession>A0AAQ3PEF5</accession>
<dbReference type="Pfam" id="PF17917">
    <property type="entry name" value="RT_RNaseH"/>
    <property type="match status" value="1"/>
</dbReference>
<evidence type="ECO:0000256" key="1">
    <source>
        <dbReference type="ARBA" id="ARBA00022670"/>
    </source>
</evidence>
<keyword evidence="5" id="KW-0479">Metal-binding</keyword>
<dbReference type="InterPro" id="IPR001128">
    <property type="entry name" value="Cyt_P450"/>
</dbReference>
<dbReference type="PANTHER" id="PTHR37984">
    <property type="entry name" value="PROTEIN CBG26694"/>
    <property type="match status" value="1"/>
</dbReference>
<dbReference type="InterPro" id="IPR016197">
    <property type="entry name" value="Chromo-like_dom_sf"/>
</dbReference>
<feature type="domain" description="Chromo" evidence="16">
    <location>
        <begin position="1646"/>
        <end position="1679"/>
    </location>
</feature>
<dbReference type="GO" id="GO:0020037">
    <property type="term" value="F:heme binding"/>
    <property type="evidence" value="ECO:0007669"/>
    <property type="project" value="InterPro"/>
</dbReference>
<evidence type="ECO:0000313" key="19">
    <source>
        <dbReference type="Proteomes" id="UP001341281"/>
    </source>
</evidence>
<keyword evidence="4" id="KW-0540">Nuclease</keyword>
<dbReference type="InterPro" id="IPR001584">
    <property type="entry name" value="Integrase_cat-core"/>
</dbReference>
<dbReference type="Pfam" id="PF17921">
    <property type="entry name" value="Integrase_H2C2"/>
    <property type="match status" value="1"/>
</dbReference>
<evidence type="ECO:0000256" key="9">
    <source>
        <dbReference type="ARBA" id="ARBA00022842"/>
    </source>
</evidence>
<dbReference type="InterPro" id="IPR000953">
    <property type="entry name" value="Chromo/chromo_shadow_dom"/>
</dbReference>
<dbReference type="Gene3D" id="3.30.420.10">
    <property type="entry name" value="Ribonuclease H-like superfamily/Ribonuclease H"/>
    <property type="match status" value="1"/>
</dbReference>
<evidence type="ECO:0000256" key="10">
    <source>
        <dbReference type="ARBA" id="ARBA00022908"/>
    </source>
</evidence>
<keyword evidence="1" id="KW-0645">Protease</keyword>
<dbReference type="Pfam" id="PF07727">
    <property type="entry name" value="RVT_2"/>
    <property type="match status" value="1"/>
</dbReference>
<keyword evidence="13" id="KW-0238">DNA-binding</keyword>
<dbReference type="InterPro" id="IPR013103">
    <property type="entry name" value="RVT_2"/>
</dbReference>
<dbReference type="CDD" id="cd09274">
    <property type="entry name" value="RNase_HI_RT_Ty3"/>
    <property type="match status" value="1"/>
</dbReference>
<dbReference type="InterPro" id="IPR036397">
    <property type="entry name" value="RNaseH_sf"/>
</dbReference>
<dbReference type="GO" id="GO:0015074">
    <property type="term" value="P:DNA integration"/>
    <property type="evidence" value="ECO:0007669"/>
    <property type="project" value="UniProtKB-KW"/>
</dbReference>
<dbReference type="Gene3D" id="1.10.630.10">
    <property type="entry name" value="Cytochrome P450"/>
    <property type="match status" value="2"/>
</dbReference>
<dbReference type="CDD" id="cd09272">
    <property type="entry name" value="RNase_HI_RT_Ty1"/>
    <property type="match status" value="1"/>
</dbReference>
<organism evidence="18 19">
    <name type="scientific">Paspalum notatum var. saurae</name>
    <dbReference type="NCBI Taxonomy" id="547442"/>
    <lineage>
        <taxon>Eukaryota</taxon>
        <taxon>Viridiplantae</taxon>
        <taxon>Streptophyta</taxon>
        <taxon>Embryophyta</taxon>
        <taxon>Tracheophyta</taxon>
        <taxon>Spermatophyta</taxon>
        <taxon>Magnoliopsida</taxon>
        <taxon>Liliopsida</taxon>
        <taxon>Poales</taxon>
        <taxon>Poaceae</taxon>
        <taxon>PACMAD clade</taxon>
        <taxon>Panicoideae</taxon>
        <taxon>Andropogonodae</taxon>
        <taxon>Paspaleae</taxon>
        <taxon>Paspalinae</taxon>
        <taxon>Paspalum</taxon>
    </lineage>
</organism>
<feature type="compositionally biased region" description="Low complexity" evidence="15">
    <location>
        <begin position="483"/>
        <end position="507"/>
    </location>
</feature>
<keyword evidence="14" id="KW-0233">DNA recombination</keyword>
<dbReference type="GO" id="GO:0003964">
    <property type="term" value="F:RNA-directed DNA polymerase activity"/>
    <property type="evidence" value="ECO:0007669"/>
    <property type="project" value="UniProtKB-KW"/>
</dbReference>
<keyword evidence="12" id="KW-0239">DNA-directed DNA polymerase</keyword>
<evidence type="ECO:0000256" key="2">
    <source>
        <dbReference type="ARBA" id="ARBA00022679"/>
    </source>
</evidence>
<evidence type="ECO:0000256" key="5">
    <source>
        <dbReference type="ARBA" id="ARBA00022723"/>
    </source>
</evidence>
<evidence type="ECO:0000256" key="3">
    <source>
        <dbReference type="ARBA" id="ARBA00022695"/>
    </source>
</evidence>
<dbReference type="InterPro" id="IPR043502">
    <property type="entry name" value="DNA/RNA_pol_sf"/>
</dbReference>
<dbReference type="Proteomes" id="UP001341281">
    <property type="component" value="Chromosome 01"/>
</dbReference>
<dbReference type="PROSITE" id="PS50994">
    <property type="entry name" value="INTEGRASE"/>
    <property type="match status" value="1"/>
</dbReference>
<dbReference type="SUPFAM" id="SSF56672">
    <property type="entry name" value="DNA/RNA polymerases"/>
    <property type="match status" value="2"/>
</dbReference>
<dbReference type="GO" id="GO:0016705">
    <property type="term" value="F:oxidoreductase activity, acting on paired donors, with incorporation or reduction of molecular oxygen"/>
    <property type="evidence" value="ECO:0007669"/>
    <property type="project" value="InterPro"/>
</dbReference>
<keyword evidence="11" id="KW-0695">RNA-directed DNA polymerase</keyword>
<evidence type="ECO:0000313" key="18">
    <source>
        <dbReference type="EMBL" id="WVZ49645.1"/>
    </source>
</evidence>
<keyword evidence="9" id="KW-0460">Magnesium</keyword>
<name>A0AAQ3PEF5_PASNO</name>
<dbReference type="Pfam" id="PF14223">
    <property type="entry name" value="Retrotran_gag_2"/>
    <property type="match status" value="1"/>
</dbReference>
<keyword evidence="19" id="KW-1185">Reference proteome</keyword>
<dbReference type="InterPro" id="IPR036396">
    <property type="entry name" value="Cyt_P450_sf"/>
</dbReference>
<dbReference type="GO" id="GO:0003677">
    <property type="term" value="F:DNA binding"/>
    <property type="evidence" value="ECO:0007669"/>
    <property type="project" value="UniProtKB-KW"/>
</dbReference>
<dbReference type="FunFam" id="3.30.420.10:FF:000219">
    <property type="entry name" value="Putative retroelement"/>
    <property type="match status" value="1"/>
</dbReference>
<dbReference type="GO" id="GO:0003887">
    <property type="term" value="F:DNA-directed DNA polymerase activity"/>
    <property type="evidence" value="ECO:0007669"/>
    <property type="project" value="UniProtKB-KW"/>
</dbReference>
<evidence type="ECO:0000256" key="4">
    <source>
        <dbReference type="ARBA" id="ARBA00022722"/>
    </source>
</evidence>
<dbReference type="Gene3D" id="1.10.340.70">
    <property type="match status" value="1"/>
</dbReference>
<gene>
    <name evidence="18" type="ORF">U9M48_000985</name>
</gene>
<keyword evidence="10" id="KW-0229">DNA integration</keyword>
<feature type="region of interest" description="Disordered" evidence="15">
    <location>
        <begin position="428"/>
        <end position="507"/>
    </location>
</feature>
<dbReference type="InterPro" id="IPR041588">
    <property type="entry name" value="Integrase_H2C2"/>
</dbReference>
<dbReference type="Pfam" id="PF00067">
    <property type="entry name" value="p450"/>
    <property type="match status" value="1"/>
</dbReference>
<dbReference type="InterPro" id="IPR056924">
    <property type="entry name" value="SH3_Tf2-1"/>
</dbReference>
<sequence length="1725" mass="190468">MAAFVLACISSLLLIFLTTYIFQPHLDARRRLPTCPRRLPVIGNLHNLSRRNQPHRAFAGLADRYGLLVSVRLGGVRAVVASSSDAAREVLQACGHNANSIIALPPRRKWRALRRLATEAMLAPRRLAELREARHVISEKLTKTNHALWKAQVLAVIRGARLEGYYLTGATPAPAATIKGKDAKGEDADVPNPAFEEWFATDQQTRARSVNTRTALATTKKGDLSIAEFVSKMRSLADEMASSGKPIEDDELISYILAGLDYVYNPIVSALVTRTDPLTVGEVYSQLLSFEQRIELQQASDTYPAANAASCGRGGQQGRGGRNGGGRGPRGRGRGNVQPPRQNYNNQQRNNRRQDNRPQCQLCGKRGHLPNAGRRLREEISLLPSALLNPGYGALQSDANMANDSLIPVNTTCPSSSLFQDHAAADNGVSGLDTGTEADLPASSPTMSGASPLGSSPAAVGQTSTGHSLPASPSRAGAPTEHASCTAPADSAAPSSSTSVPASASRTDSILAPAVPPGLPMAGGIHSINNNVLLLACKAVSGRNVIDCKWVYKIKKKQDGSLDRYKARLVAKGFKQRNGIDYEDTFSPVVKAATIRIVLSIAVSRGWTLRQLDVQNAFLHGILEEEVYIRQPPGFEDPVHPDYVCRLDKALYGLKQAPRAWYSRLSKKLCDLGFKSSKADTSLFFYNNGSVSIFILIYVDDIIVASSKQEAVAALLQDLQKDFALKDLGELHYFLGIEVNKTHDGNILTQEKYVYDLLHKVGMTNCRPVNTPLSTSEKLSIHEGSPLGPNDSTQYRSIVGALQYLSLTRPDIAFPVNKVCQFLHAPSTEHCAAVNRILRYLKSCTKLGLKLSKSSSTLVSGYSDADWAGCLDDRRSTGGFAIFLGANLVSWNAKKQATVSRSSTEAEYKAIVNATAEIMWVQTLLQELQISSPPAARLWCDNMGAKYLSSNPVFHARTKHIEVDYHFVRERVSRKLLEIDFVPTDDQVADGVPVDVPRAVFPRVAAVLWRSMFSEGKEEGHGLDVATVRELGDVVREAVVAAAAPNLSDYFPALAAANLLGVRRRMEKLVGWTYALIYRPIDRRRRARAAGEPRKGDLLDAALDMEGGEVDGEDEGWVMNQDTMRGVPFVVDCDASGSGFATVLHQGSGPIAFFSRPFAARHLKLAAYERELIGLVQAVRHWRPYLWGRQFVVRTDYFALKFLLDQRLSTVPQHHWISKLFGFDFTVEYRPGRFNVVADALSCQDVEEMAAAAVTGPSFQLYDSLRLEGPSAAEWKQLHNQLILQLAHGAGHGGIQKTLHRLRADFYVPGDRSLVRDFVRSCTVCQRNKTEALHPAGLLQPQEVPSQVWADISMDFVEGLSKVHGKSVILTVVDRFSKYAHFIALGHPYTAASVARAFFDSIVRLHGFSSSIVSDRDPVFTGSFWHDLFRMAGVKLRMSTAFHPQMDGQSEVVNKAITMYLRCLTGDRPRAWVDWLPWAEYCYNTAFHSALRTTPFQVVYGRSPPPLLPYTPGTAATTPVEELLQDRDTFLSEVRGRLIQAQTYAKRHYDGHHRELEFKVGNWVWLRLLHRQARSLVGRNKGKLGPRYAGPFQVLERVGTVAYRLQLPHDARIHDVFHVGLLKPFQGTPPDITPALPDMEHRRVLPTPARVLRARLRRDVWHLLVQWEGLTAAEATWEPLPQFKAQYQSFSSRTSCFSRSGEMLWSATHIGAEAGKGSPIRELAK</sequence>
<evidence type="ECO:0000259" key="16">
    <source>
        <dbReference type="PROSITE" id="PS50013"/>
    </source>
</evidence>
<feature type="domain" description="Integrase catalytic" evidence="17">
    <location>
        <begin position="1341"/>
        <end position="1503"/>
    </location>
</feature>
<protein>
    <submittedName>
        <fullName evidence="18">Uncharacterized protein</fullName>
    </submittedName>
</protein>
<keyword evidence="7" id="KW-0255">Endonuclease</keyword>
<dbReference type="GO" id="GO:0004190">
    <property type="term" value="F:aspartic-type endopeptidase activity"/>
    <property type="evidence" value="ECO:0007669"/>
    <property type="project" value="UniProtKB-KW"/>
</dbReference>
<evidence type="ECO:0000256" key="12">
    <source>
        <dbReference type="ARBA" id="ARBA00022932"/>
    </source>
</evidence>
<feature type="region of interest" description="Disordered" evidence="15">
    <location>
        <begin position="305"/>
        <end position="369"/>
    </location>
</feature>
<dbReference type="PANTHER" id="PTHR37984:SF5">
    <property type="entry name" value="PROTEIN NYNRIN-LIKE"/>
    <property type="match status" value="1"/>
</dbReference>
<evidence type="ECO:0000256" key="14">
    <source>
        <dbReference type="ARBA" id="ARBA00023172"/>
    </source>
</evidence>
<dbReference type="EMBL" id="CP144745">
    <property type="protein sequence ID" value="WVZ49645.1"/>
    <property type="molecule type" value="Genomic_DNA"/>
</dbReference>
<dbReference type="Pfam" id="PF24626">
    <property type="entry name" value="SH3_Tf2-1"/>
    <property type="match status" value="1"/>
</dbReference>
<evidence type="ECO:0000256" key="6">
    <source>
        <dbReference type="ARBA" id="ARBA00022750"/>
    </source>
</evidence>
<dbReference type="GO" id="GO:0006310">
    <property type="term" value="P:DNA recombination"/>
    <property type="evidence" value="ECO:0007669"/>
    <property type="project" value="UniProtKB-KW"/>
</dbReference>
<dbReference type="GO" id="GO:0004519">
    <property type="term" value="F:endonuclease activity"/>
    <property type="evidence" value="ECO:0007669"/>
    <property type="project" value="UniProtKB-KW"/>
</dbReference>
<keyword evidence="2" id="KW-0808">Transferase</keyword>
<dbReference type="SUPFAM" id="SSF53098">
    <property type="entry name" value="Ribonuclease H-like"/>
    <property type="match status" value="1"/>
</dbReference>
<evidence type="ECO:0000256" key="15">
    <source>
        <dbReference type="SAM" id="MobiDB-lite"/>
    </source>
</evidence>
<feature type="compositionally biased region" description="Low complexity" evidence="15">
    <location>
        <begin position="335"/>
        <end position="349"/>
    </location>
</feature>
<keyword evidence="6" id="KW-0064">Aspartyl protease</keyword>
<dbReference type="InterPro" id="IPR041373">
    <property type="entry name" value="RT_RNaseH"/>
</dbReference>
<evidence type="ECO:0000256" key="7">
    <source>
        <dbReference type="ARBA" id="ARBA00022759"/>
    </source>
</evidence>
<dbReference type="SUPFAM" id="SSF48264">
    <property type="entry name" value="Cytochrome P450"/>
    <property type="match status" value="2"/>
</dbReference>
<evidence type="ECO:0000256" key="13">
    <source>
        <dbReference type="ARBA" id="ARBA00023125"/>
    </source>
</evidence>
<dbReference type="PROSITE" id="PS50013">
    <property type="entry name" value="CHROMO_2"/>
    <property type="match status" value="1"/>
</dbReference>